<dbReference type="InterPro" id="IPR000639">
    <property type="entry name" value="Epox_hydrolase-like"/>
</dbReference>
<name>A0A3S7P4J9_AERCA</name>
<dbReference type="PRINTS" id="PR00412">
    <property type="entry name" value="EPOXHYDRLASE"/>
</dbReference>
<keyword evidence="1" id="KW-0378">Hydrolase</keyword>
<dbReference type="InterPro" id="IPR029058">
    <property type="entry name" value="AB_hydrolase_fold"/>
</dbReference>
<gene>
    <name evidence="1" type="ORF">C1C91_00615</name>
</gene>
<organism evidence="1 2">
    <name type="scientific">Aeromonas caviae</name>
    <name type="common">Aeromonas punctata</name>
    <dbReference type="NCBI Taxonomy" id="648"/>
    <lineage>
        <taxon>Bacteria</taxon>
        <taxon>Pseudomonadati</taxon>
        <taxon>Pseudomonadota</taxon>
        <taxon>Gammaproteobacteria</taxon>
        <taxon>Aeromonadales</taxon>
        <taxon>Aeromonadaceae</taxon>
        <taxon>Aeromonas</taxon>
    </lineage>
</organism>
<dbReference type="InterPro" id="IPR000073">
    <property type="entry name" value="AB_hydrolase_1"/>
</dbReference>
<proteinExistence type="predicted"/>
<reference evidence="1" key="1">
    <citation type="journal article" date="2019" name="J Environ">
        <title>Genetic characterization and potential molecular dissemination mechanism of tet (31) gene in Aeromonas caviae from an oxytetracycline wastewater treatment system.</title>
        <authorList>
            <person name="Shi Y."/>
            <person name="Tian Z."/>
            <person name="Leclercq S.O."/>
            <person name="Zhang H."/>
            <person name="Yang M."/>
            <person name="Zhang Y."/>
        </authorList>
    </citation>
    <scope>NUCLEOTIDE SEQUENCE</scope>
    <source>
        <strain evidence="1">T25-39</strain>
    </source>
</reference>
<accession>A0A3S7P4J9</accession>
<dbReference type="SUPFAM" id="SSF53474">
    <property type="entry name" value="alpha/beta-Hydrolases"/>
    <property type="match status" value="1"/>
</dbReference>
<protein>
    <submittedName>
        <fullName evidence="1">Alpha/beta fold hydrolase</fullName>
    </submittedName>
</protein>
<dbReference type="RefSeq" id="WP_119196760.1">
    <property type="nucleotide sequence ID" value="NZ_JAAKXK010000015.1"/>
</dbReference>
<dbReference type="Pfam" id="PF00561">
    <property type="entry name" value="Abhydrolase_1"/>
    <property type="match status" value="1"/>
</dbReference>
<sequence length="273" mass="29652">MKQFMEIAGRRMAYLDEGQGPALLFGHSYLWDSAMWAPQIEALKGQYRCIVPELWGHGDSDVLPEGPCTLATLARDHLALLDALGIDECVLVGLSIGGMWGVELARMAPARLKGVVLMDSFVGLEPQITCERYLGMLAMIEQVGAVPAPIADQVAPLFFAHQPDAALMAGFKTRLAQWPADKVASLVAVGRSFVTREDRIDWIEEMRLPALVMTGCEDKARPVLEGYLMAEVLGCPFKEIPGAGHISTLENPAFINRALAEFLAGVAGWRCAG</sequence>
<dbReference type="GO" id="GO:0016787">
    <property type="term" value="F:hydrolase activity"/>
    <property type="evidence" value="ECO:0007669"/>
    <property type="project" value="UniProtKB-KW"/>
</dbReference>
<evidence type="ECO:0000313" key="1">
    <source>
        <dbReference type="EMBL" id="AXB03746.1"/>
    </source>
</evidence>
<dbReference type="Proteomes" id="UP000266778">
    <property type="component" value="Chromosome"/>
</dbReference>
<dbReference type="PANTHER" id="PTHR43798">
    <property type="entry name" value="MONOACYLGLYCEROL LIPASE"/>
    <property type="match status" value="1"/>
</dbReference>
<dbReference type="AlphaFoldDB" id="A0A3S7P4J9"/>
<evidence type="ECO:0000313" key="2">
    <source>
        <dbReference type="Proteomes" id="UP000266778"/>
    </source>
</evidence>
<dbReference type="PANTHER" id="PTHR43798:SF29">
    <property type="entry name" value="AB HYDROLASE-1 DOMAIN-CONTAINING PROTEIN"/>
    <property type="match status" value="1"/>
</dbReference>
<dbReference type="InterPro" id="IPR050266">
    <property type="entry name" value="AB_hydrolase_sf"/>
</dbReference>
<dbReference type="EMBL" id="CP025706">
    <property type="protein sequence ID" value="AXB03746.1"/>
    <property type="molecule type" value="Genomic_DNA"/>
</dbReference>
<dbReference type="PRINTS" id="PR00111">
    <property type="entry name" value="ABHYDROLASE"/>
</dbReference>
<dbReference type="Gene3D" id="3.40.50.1820">
    <property type="entry name" value="alpha/beta hydrolase"/>
    <property type="match status" value="1"/>
</dbReference>